<protein>
    <recommendedName>
        <fullName evidence="3">DUF4177 domain-containing protein</fullName>
    </recommendedName>
</protein>
<accession>A0A1C3Z8J4</accession>
<evidence type="ECO:0000313" key="2">
    <source>
        <dbReference type="Proteomes" id="UP000199670"/>
    </source>
</evidence>
<dbReference type="InterPro" id="IPR025234">
    <property type="entry name" value="YjzH-like"/>
</dbReference>
<proteinExistence type="predicted"/>
<evidence type="ECO:0000313" key="1">
    <source>
        <dbReference type="EMBL" id="SCB78568.1"/>
    </source>
</evidence>
<dbReference type="Pfam" id="PF13783">
    <property type="entry name" value="DUF4177"/>
    <property type="match status" value="1"/>
</dbReference>
<sequence>MKEYKVIVFQEGTLSSLLLGNANVNEVKFTEALNKNAEQGWRVVTMEKDIRRLFLFWKREAYLVVLERERN</sequence>
<gene>
    <name evidence="1" type="ORF">GA0061081_101289</name>
</gene>
<dbReference type="AlphaFoldDB" id="A0A1C3Z8J4"/>
<dbReference type="EMBL" id="FMAQ01000001">
    <property type="protein sequence ID" value="SCB78568.1"/>
    <property type="molecule type" value="Genomic_DNA"/>
</dbReference>
<organism evidence="1 2">
    <name type="scientific">Gilliamella bombicola</name>
    <dbReference type="NCBI Taxonomy" id="1798182"/>
    <lineage>
        <taxon>Bacteria</taxon>
        <taxon>Pseudomonadati</taxon>
        <taxon>Pseudomonadota</taxon>
        <taxon>Gammaproteobacteria</taxon>
        <taxon>Orbales</taxon>
        <taxon>Orbaceae</taxon>
        <taxon>Gilliamella</taxon>
    </lineage>
</organism>
<dbReference type="Proteomes" id="UP000199670">
    <property type="component" value="Unassembled WGS sequence"/>
</dbReference>
<dbReference type="RefSeq" id="WP_091346406.1">
    <property type="nucleotide sequence ID" value="NZ_FMAQ01000001.1"/>
</dbReference>
<keyword evidence="2" id="KW-1185">Reference proteome</keyword>
<evidence type="ECO:0008006" key="3">
    <source>
        <dbReference type="Google" id="ProtNLM"/>
    </source>
</evidence>
<reference evidence="2" key="1">
    <citation type="submission" date="2016-08" db="EMBL/GenBank/DDBJ databases">
        <authorList>
            <person name="Varghese N."/>
            <person name="Submissions Spin"/>
        </authorList>
    </citation>
    <scope>NUCLEOTIDE SEQUENCE [LARGE SCALE GENOMIC DNA]</scope>
    <source>
        <strain evidence="2">R-53248</strain>
    </source>
</reference>
<dbReference type="STRING" id="1798182.GA0061081_101289"/>
<name>A0A1C3Z8J4_9GAMM</name>
<dbReference type="OrthoDB" id="8548058at2"/>